<name>A0ABP5GQL7_9ACTN</name>
<dbReference type="PANTHER" id="PTHR43156:SF2">
    <property type="entry name" value="STAGE II SPORULATION PROTEIN E"/>
    <property type="match status" value="1"/>
</dbReference>
<evidence type="ECO:0000256" key="2">
    <source>
        <dbReference type="SAM" id="MobiDB-lite"/>
    </source>
</evidence>
<feature type="region of interest" description="Disordered" evidence="2">
    <location>
        <begin position="1"/>
        <end position="23"/>
    </location>
</feature>
<organism evidence="5 6">
    <name type="scientific">Streptomyces cheonanensis</name>
    <dbReference type="NCBI Taxonomy" id="312720"/>
    <lineage>
        <taxon>Bacteria</taxon>
        <taxon>Bacillati</taxon>
        <taxon>Actinomycetota</taxon>
        <taxon>Actinomycetes</taxon>
        <taxon>Kitasatosporales</taxon>
        <taxon>Streptomycetaceae</taxon>
        <taxon>Streptomyces</taxon>
    </lineage>
</organism>
<dbReference type="SUPFAM" id="SSF55781">
    <property type="entry name" value="GAF domain-like"/>
    <property type="match status" value="1"/>
</dbReference>
<dbReference type="InterPro" id="IPR001932">
    <property type="entry name" value="PPM-type_phosphatase-like_dom"/>
</dbReference>
<dbReference type="SMART" id="SM00331">
    <property type="entry name" value="PP2C_SIG"/>
    <property type="match status" value="1"/>
</dbReference>
<dbReference type="InterPro" id="IPR013656">
    <property type="entry name" value="PAS_4"/>
</dbReference>
<comment type="caution">
    <text evidence="5">The sequence shown here is derived from an EMBL/GenBank/DDBJ whole genome shotgun (WGS) entry which is preliminary data.</text>
</comment>
<dbReference type="Pfam" id="PF13581">
    <property type="entry name" value="HATPase_c_2"/>
    <property type="match status" value="1"/>
</dbReference>
<dbReference type="InterPro" id="IPR029016">
    <property type="entry name" value="GAF-like_dom_sf"/>
</dbReference>
<dbReference type="InterPro" id="IPR052016">
    <property type="entry name" value="Bact_Sigma-Reg"/>
</dbReference>
<protein>
    <submittedName>
        <fullName evidence="5">SpoIIE family protein phosphatase</fullName>
    </submittedName>
</protein>
<evidence type="ECO:0000313" key="5">
    <source>
        <dbReference type="EMBL" id="GAA2053849.1"/>
    </source>
</evidence>
<dbReference type="Pfam" id="PF08448">
    <property type="entry name" value="PAS_4"/>
    <property type="match status" value="1"/>
</dbReference>
<dbReference type="InterPro" id="IPR000014">
    <property type="entry name" value="PAS"/>
</dbReference>
<dbReference type="EMBL" id="BAAANQ010000005">
    <property type="protein sequence ID" value="GAA2053849.1"/>
    <property type="molecule type" value="Genomic_DNA"/>
</dbReference>
<dbReference type="SUPFAM" id="SSF55785">
    <property type="entry name" value="PYP-like sensor domain (PAS domain)"/>
    <property type="match status" value="2"/>
</dbReference>
<keyword evidence="1" id="KW-0378">Hydrolase</keyword>
<feature type="domain" description="PAS" evidence="3">
    <location>
        <begin position="30"/>
        <end position="67"/>
    </location>
</feature>
<keyword evidence="6" id="KW-1185">Reference proteome</keyword>
<dbReference type="PANTHER" id="PTHR43156">
    <property type="entry name" value="STAGE II SPORULATION PROTEIN E-RELATED"/>
    <property type="match status" value="1"/>
</dbReference>
<feature type="domain" description="PAC" evidence="4">
    <location>
        <begin position="201"/>
        <end position="256"/>
    </location>
</feature>
<dbReference type="InterPro" id="IPR003594">
    <property type="entry name" value="HATPase_dom"/>
</dbReference>
<gene>
    <name evidence="5" type="ORF">GCM10009757_29030</name>
</gene>
<dbReference type="CDD" id="cd00130">
    <property type="entry name" value="PAS"/>
    <property type="match status" value="2"/>
</dbReference>
<dbReference type="Gene3D" id="3.60.40.10">
    <property type="entry name" value="PPM-type phosphatase domain"/>
    <property type="match status" value="1"/>
</dbReference>
<dbReference type="InterPro" id="IPR000700">
    <property type="entry name" value="PAS-assoc_C"/>
</dbReference>
<proteinExistence type="predicted"/>
<dbReference type="Gene3D" id="3.30.450.20">
    <property type="entry name" value="PAS domain"/>
    <property type="match status" value="2"/>
</dbReference>
<dbReference type="InterPro" id="IPR035965">
    <property type="entry name" value="PAS-like_dom_sf"/>
</dbReference>
<dbReference type="SUPFAM" id="SSF81606">
    <property type="entry name" value="PP2C-like"/>
    <property type="match status" value="1"/>
</dbReference>
<dbReference type="InterPro" id="IPR036457">
    <property type="entry name" value="PPM-type-like_dom_sf"/>
</dbReference>
<dbReference type="NCBIfam" id="TIGR00229">
    <property type="entry name" value="sensory_box"/>
    <property type="match status" value="1"/>
</dbReference>
<dbReference type="Gene3D" id="3.30.565.10">
    <property type="entry name" value="Histidine kinase-like ATPase, C-terminal domain"/>
    <property type="match status" value="1"/>
</dbReference>
<dbReference type="CDD" id="cd16936">
    <property type="entry name" value="HATPase_RsbW-like"/>
    <property type="match status" value="1"/>
</dbReference>
<evidence type="ECO:0000256" key="1">
    <source>
        <dbReference type="ARBA" id="ARBA00022801"/>
    </source>
</evidence>
<dbReference type="Pfam" id="PF07228">
    <property type="entry name" value="SpoIIE"/>
    <property type="match status" value="1"/>
</dbReference>
<evidence type="ECO:0000259" key="4">
    <source>
        <dbReference type="PROSITE" id="PS50113"/>
    </source>
</evidence>
<dbReference type="InterPro" id="IPR036890">
    <property type="entry name" value="HATPase_C_sf"/>
</dbReference>
<accession>A0ABP5GQL7</accession>
<dbReference type="SUPFAM" id="SSF55874">
    <property type="entry name" value="ATPase domain of HSP90 chaperone/DNA topoisomerase II/histidine kinase"/>
    <property type="match status" value="1"/>
</dbReference>
<dbReference type="Proteomes" id="UP001403094">
    <property type="component" value="Unassembled WGS sequence"/>
</dbReference>
<evidence type="ECO:0000313" key="6">
    <source>
        <dbReference type="Proteomes" id="UP001403094"/>
    </source>
</evidence>
<dbReference type="Gene3D" id="3.30.450.40">
    <property type="match status" value="1"/>
</dbReference>
<evidence type="ECO:0000259" key="3">
    <source>
        <dbReference type="PROSITE" id="PS50112"/>
    </source>
</evidence>
<sequence length="812" mass="87228">MSTGGPGHPTRDGADPWSGPPDEAATARAVLDASGTVTHWNDGARRLLGHPAAETVGRPAAGLLADPVPPGVPPPDSGPLLWKGRVALRHRDGRRLTVRLLVHRLSERDGHPDGWLVVSPITGTTRTPQDDQLPRSAFLYAPNALALYDTDIRLRRANRAMEEVIGVTEDEVRGLRLSEIGGKPQSIELEEQLREAVRTGRPRDVRTRLRTGGETREHAWLGRIAPVWDQEGRLVAVALAAVDITGEDRARVRLQLVNDAGRRIGSTLEVGRTAQELVDVCVPRLADFATVDLLAVPHPHGAALPALEEGTLTLRRVAHRSALPESPGALVADGEVWDHPVSASPVRAVLSGEPVVLDRDDPDFLAWVEQDPVRGRRARELGVHSALTVPLSARGVTLGVAQFARYRRPDPFAPDDVLVAREIAARAAVCLDNAQRFTHERETALGLQRSLLPQTLPQRTAVQVASRYLAAAGQTGVGGDWFDVIPLSGARVGLIVGDVVGHGVQASATMGRLRTAVRTLADVDLPPDELLTHLDDLVLRLSEDTGVAEGPGDIGATCLYAVYDPVNGSCTVARAGHPPPVLYLPETAEVITVELPAGPPLGLGGLPFESAELTLPEGSVLALFTDGLVERRDRDMDEGYRRLHRAIAAPAPSLDARCEEVISTLLAGEPPGDDVALLMARTRMLDERNVAAWDIPDDPASCGIARQDVSGQLTDWGLAELVFTTELVVTELIANAIRHATGPIRLRLILDRTLIVEVSDTSSTAPHLRRAAGFDEGGRGLMLVAQLTERWGTRQSAGGKTIWAEQQLPDRP</sequence>
<dbReference type="PROSITE" id="PS50113">
    <property type="entry name" value="PAC"/>
    <property type="match status" value="1"/>
</dbReference>
<dbReference type="SMART" id="SM00065">
    <property type="entry name" value="GAF"/>
    <property type="match status" value="1"/>
</dbReference>
<reference evidence="6" key="1">
    <citation type="journal article" date="2019" name="Int. J. Syst. Evol. Microbiol.">
        <title>The Global Catalogue of Microorganisms (GCM) 10K type strain sequencing project: providing services to taxonomists for standard genome sequencing and annotation.</title>
        <authorList>
            <consortium name="The Broad Institute Genomics Platform"/>
            <consortium name="The Broad Institute Genome Sequencing Center for Infectious Disease"/>
            <person name="Wu L."/>
            <person name="Ma J."/>
        </authorList>
    </citation>
    <scope>NUCLEOTIDE SEQUENCE [LARGE SCALE GENOMIC DNA]</scope>
    <source>
        <strain evidence="6">JCM 14549</strain>
    </source>
</reference>
<dbReference type="InterPro" id="IPR003018">
    <property type="entry name" value="GAF"/>
</dbReference>
<dbReference type="Pfam" id="PF01590">
    <property type="entry name" value="GAF"/>
    <property type="match status" value="1"/>
</dbReference>
<dbReference type="PROSITE" id="PS50112">
    <property type="entry name" value="PAS"/>
    <property type="match status" value="1"/>
</dbReference>
<dbReference type="RefSeq" id="WP_346070719.1">
    <property type="nucleotide sequence ID" value="NZ_BAAANQ010000005.1"/>
</dbReference>
<dbReference type="SMART" id="SM00091">
    <property type="entry name" value="PAS"/>
    <property type="match status" value="2"/>
</dbReference>